<feature type="compositionally biased region" description="Gly residues" evidence="1">
    <location>
        <begin position="26"/>
        <end position="36"/>
    </location>
</feature>
<evidence type="ECO:0000256" key="1">
    <source>
        <dbReference type="SAM" id="MobiDB-lite"/>
    </source>
</evidence>
<feature type="region of interest" description="Disordered" evidence="1">
    <location>
        <begin position="1"/>
        <end position="81"/>
    </location>
</feature>
<dbReference type="InterPro" id="IPR040027">
    <property type="entry name" value="C11orf91-like"/>
</dbReference>
<name>A0A8C3KDS3_9CHAR</name>
<dbReference type="PANTHER" id="PTHR36288:SF1">
    <property type="entry name" value="SIMILAR TO RIKEN CDNA A930018P22"/>
    <property type="match status" value="1"/>
</dbReference>
<accession>A0A8C3KDS3</accession>
<organism evidence="2 3">
    <name type="scientific">Calidris pygmaea</name>
    <name type="common">Spoon-billed sandpiper</name>
    <dbReference type="NCBI Taxonomy" id="425635"/>
    <lineage>
        <taxon>Eukaryota</taxon>
        <taxon>Metazoa</taxon>
        <taxon>Chordata</taxon>
        <taxon>Craniata</taxon>
        <taxon>Vertebrata</taxon>
        <taxon>Euteleostomi</taxon>
        <taxon>Archelosauria</taxon>
        <taxon>Archosauria</taxon>
        <taxon>Dinosauria</taxon>
        <taxon>Saurischia</taxon>
        <taxon>Theropoda</taxon>
        <taxon>Coelurosauria</taxon>
        <taxon>Aves</taxon>
        <taxon>Neognathae</taxon>
        <taxon>Neoaves</taxon>
        <taxon>Charadriiformes</taxon>
        <taxon>Scolopacidae</taxon>
        <taxon>Calidris</taxon>
    </lineage>
</organism>
<reference evidence="2" key="1">
    <citation type="submission" date="2025-08" db="UniProtKB">
        <authorList>
            <consortium name="Ensembl"/>
        </authorList>
    </citation>
    <scope>IDENTIFICATION</scope>
</reference>
<evidence type="ECO:0000313" key="2">
    <source>
        <dbReference type="Ensembl" id="ENSCPGP00000020718.1"/>
    </source>
</evidence>
<sequence length="213" mass="22419">MSAGAAFTSDPAPSRGGACPAVAPGRGRGAAGGREGVGLRPGASPQRPAWRAPSPAGRQDNRRWPGGLAGGAMTEQRPPRPLYFPHFHDRAEPLPSPAEGGGLRTPFAKAVCGPRQPPPAAAGAPRWAAGLAAVPYEPLRFFCPAAAAEEAGVAARRPEEQLEGEICELSIRLKELELLALIGDGFDAQQYKLLKALKEEKLRAVKARQKLKK</sequence>
<keyword evidence="3" id="KW-1185">Reference proteome</keyword>
<feature type="compositionally biased region" description="Low complexity" evidence="1">
    <location>
        <begin position="15"/>
        <end position="25"/>
    </location>
</feature>
<dbReference type="Ensembl" id="ENSCPGT00000022695.1">
    <property type="protein sequence ID" value="ENSCPGP00000020718.1"/>
    <property type="gene ID" value="ENSCPGG00000014483.1"/>
</dbReference>
<reference evidence="2" key="2">
    <citation type="submission" date="2025-09" db="UniProtKB">
        <authorList>
            <consortium name="Ensembl"/>
        </authorList>
    </citation>
    <scope>IDENTIFICATION</scope>
</reference>
<dbReference type="PANTHER" id="PTHR36288">
    <property type="entry name" value="SIMILAR TO RIKEN CDNA A930018P22"/>
    <property type="match status" value="1"/>
</dbReference>
<dbReference type="AlphaFoldDB" id="A0A8C3KDS3"/>
<proteinExistence type="predicted"/>
<evidence type="ECO:0000313" key="3">
    <source>
        <dbReference type="Proteomes" id="UP000694419"/>
    </source>
</evidence>
<dbReference type="Pfam" id="PF17669">
    <property type="entry name" value="DUF5529"/>
    <property type="match status" value="1"/>
</dbReference>
<dbReference type="Proteomes" id="UP000694419">
    <property type="component" value="Unplaced"/>
</dbReference>
<protein>
    <submittedName>
        <fullName evidence="2">Chromosome 11 open reading frame 91</fullName>
    </submittedName>
</protein>